<proteinExistence type="inferred from homology"/>
<dbReference type="AlphaFoldDB" id="A0A6N4W692"/>
<evidence type="ECO:0000313" key="9">
    <source>
        <dbReference type="Proteomes" id="UP000467249"/>
    </source>
</evidence>
<accession>A0A6N4W692</accession>
<keyword evidence="7 8" id="KW-0503">Monooxygenase</keyword>
<evidence type="ECO:0000256" key="5">
    <source>
        <dbReference type="ARBA" id="ARBA00022857"/>
    </source>
</evidence>
<evidence type="ECO:0000313" key="8">
    <source>
        <dbReference type="EMBL" id="BBZ74911.1"/>
    </source>
</evidence>
<reference evidence="8 9" key="1">
    <citation type="journal article" date="2019" name="Emerg. Microbes Infect.">
        <title>Comprehensive subspecies identification of 175 nontuberculous mycobacteria species based on 7547 genomic profiles.</title>
        <authorList>
            <person name="Matsumoto Y."/>
            <person name="Kinjo T."/>
            <person name="Motooka D."/>
            <person name="Nabeya D."/>
            <person name="Jung N."/>
            <person name="Uechi K."/>
            <person name="Horii T."/>
            <person name="Iida T."/>
            <person name="Fujita J."/>
            <person name="Nakamura S."/>
        </authorList>
    </citation>
    <scope>NUCLEOTIDE SEQUENCE [LARGE SCALE GENOMIC DNA]</scope>
    <source>
        <strain evidence="8 9">JCM 30275</strain>
    </source>
</reference>
<dbReference type="Proteomes" id="UP000467249">
    <property type="component" value="Chromosome"/>
</dbReference>
<dbReference type="Pfam" id="PF00743">
    <property type="entry name" value="FMO-like"/>
    <property type="match status" value="1"/>
</dbReference>
<dbReference type="PANTHER" id="PTHR43872:SF1">
    <property type="entry name" value="MONOOXYGENASE, PUTATIVE (AFU_ORTHOLOGUE AFUA_8G02570)-RELATED"/>
    <property type="match status" value="1"/>
</dbReference>
<dbReference type="Pfam" id="PF13450">
    <property type="entry name" value="NAD_binding_8"/>
    <property type="match status" value="1"/>
</dbReference>
<evidence type="ECO:0000256" key="4">
    <source>
        <dbReference type="ARBA" id="ARBA00022827"/>
    </source>
</evidence>
<keyword evidence="9" id="KW-1185">Reference proteome</keyword>
<evidence type="ECO:0000256" key="6">
    <source>
        <dbReference type="ARBA" id="ARBA00023002"/>
    </source>
</evidence>
<comment type="similarity">
    <text evidence="2">Belongs to the FAD-binding monooxygenase family.</text>
</comment>
<dbReference type="GO" id="GO:0050661">
    <property type="term" value="F:NADP binding"/>
    <property type="evidence" value="ECO:0007669"/>
    <property type="project" value="InterPro"/>
</dbReference>
<keyword evidence="4" id="KW-0274">FAD</keyword>
<evidence type="ECO:0000256" key="7">
    <source>
        <dbReference type="ARBA" id="ARBA00023033"/>
    </source>
</evidence>
<dbReference type="RefSeq" id="WP_163802499.1">
    <property type="nucleotide sequence ID" value="NZ_AP022620.1"/>
</dbReference>
<dbReference type="GO" id="GO:0050660">
    <property type="term" value="F:flavin adenine dinucleotide binding"/>
    <property type="evidence" value="ECO:0007669"/>
    <property type="project" value="InterPro"/>
</dbReference>
<comment type="cofactor">
    <cofactor evidence="1">
        <name>FAD</name>
        <dbReference type="ChEBI" id="CHEBI:57692"/>
    </cofactor>
</comment>
<gene>
    <name evidence="8" type="ORF">MANY_02480</name>
</gene>
<keyword evidence="3" id="KW-0285">Flavoprotein</keyword>
<dbReference type="InterPro" id="IPR051820">
    <property type="entry name" value="FAD-binding_MO"/>
</dbReference>
<keyword evidence="6" id="KW-0560">Oxidoreductase</keyword>
<sequence>MTVTSFHQARPKQPLSGHVNVLIVGAGISGIGLGHHLVTKQPGKTFAIVDGREAIGGTWDLFRYPGIRSDSDLHTFGYEFKPWTSDNAIADAHEIIDYLHEVISEDGLARRIYLQHKVIGADFDSGTAQWRVTVETGGEQTVVTCDWLFSAAGYYDYAGGYRPEFEGESEFAGVIVHPQQWPEDLDYRGKKVVVIGSGATAVTLIPAMADDTAHITMLQRSPSYVMPLPRKDPIANSLRKALPEKLAYRITRKLNVGRQRLIYGASQKYPKQVRRIIRALNVKALPEGYDVDTHFNPTYNPWDQRMCAVPDSDLFKAISAGKASVVTDRIARFTKTGILLESGKEIEADIIVTATGLKLQAFGGIQLTIDGQSVDLHDSLAYKSFMLSGLPNFAFAIGYTNSSWTLKVDLVCEHLCRMLAYMDQHGYTTVVPVVDDPTIPRRPLLDFPAGYILRALDDFPQQGTTGPWTVEMDYKSDHERLRKGPVDNAALRFSTVAPVTAKPDFATA</sequence>
<dbReference type="KEGG" id="many:MANY_02480"/>
<dbReference type="GO" id="GO:0004499">
    <property type="term" value="F:N,N-dimethylaniline monooxygenase activity"/>
    <property type="evidence" value="ECO:0007669"/>
    <property type="project" value="InterPro"/>
</dbReference>
<dbReference type="EMBL" id="AP022620">
    <property type="protein sequence ID" value="BBZ74911.1"/>
    <property type="molecule type" value="Genomic_DNA"/>
</dbReference>
<dbReference type="SUPFAM" id="SSF51905">
    <property type="entry name" value="FAD/NAD(P)-binding domain"/>
    <property type="match status" value="1"/>
</dbReference>
<name>A0A6N4W692_9MYCO</name>
<evidence type="ECO:0000256" key="1">
    <source>
        <dbReference type="ARBA" id="ARBA00001974"/>
    </source>
</evidence>
<protein>
    <submittedName>
        <fullName evidence="8">Flavin-binding monooxygenase</fullName>
    </submittedName>
</protein>
<dbReference type="InterPro" id="IPR020946">
    <property type="entry name" value="Flavin_mOase-like"/>
</dbReference>
<dbReference type="InterPro" id="IPR036188">
    <property type="entry name" value="FAD/NAD-bd_sf"/>
</dbReference>
<evidence type="ECO:0000256" key="2">
    <source>
        <dbReference type="ARBA" id="ARBA00010139"/>
    </source>
</evidence>
<keyword evidence="5" id="KW-0521">NADP</keyword>
<organism evidence="8 9">
    <name type="scientific">Mycolicibacterium anyangense</name>
    <dbReference type="NCBI Taxonomy" id="1431246"/>
    <lineage>
        <taxon>Bacteria</taxon>
        <taxon>Bacillati</taxon>
        <taxon>Actinomycetota</taxon>
        <taxon>Actinomycetes</taxon>
        <taxon>Mycobacteriales</taxon>
        <taxon>Mycobacteriaceae</taxon>
        <taxon>Mycolicibacterium</taxon>
    </lineage>
</organism>
<dbReference type="FunFam" id="3.50.50.60:FF:000228">
    <property type="entry name" value="FAD-containing monooxygenase EthA"/>
    <property type="match status" value="1"/>
</dbReference>
<dbReference type="Gene3D" id="3.50.50.60">
    <property type="entry name" value="FAD/NAD(P)-binding domain"/>
    <property type="match status" value="3"/>
</dbReference>
<evidence type="ECO:0000256" key="3">
    <source>
        <dbReference type="ARBA" id="ARBA00022630"/>
    </source>
</evidence>
<dbReference type="PANTHER" id="PTHR43872">
    <property type="entry name" value="MONOOXYGENASE, PUTATIVE (AFU_ORTHOLOGUE AFUA_8G02570)-RELATED"/>
    <property type="match status" value="1"/>
</dbReference>